<accession>A0A419TAH3</accession>
<evidence type="ECO:0000313" key="2">
    <source>
        <dbReference type="Proteomes" id="UP000284177"/>
    </source>
</evidence>
<dbReference type="AlphaFoldDB" id="A0A419TAH3"/>
<reference evidence="1 2" key="1">
    <citation type="submission" date="2016-08" db="EMBL/GenBank/DDBJ databases">
        <title>Novel Firmicutes and Novel Genomes.</title>
        <authorList>
            <person name="Poppleton D.I."/>
            <person name="Gribaldo S."/>
        </authorList>
    </citation>
    <scope>NUCLEOTIDE SEQUENCE [LARGE SCALE GENOMIC DNA]</scope>
    <source>
        <strain evidence="1 2">CTT3</strain>
    </source>
</reference>
<proteinExistence type="predicted"/>
<dbReference type="EMBL" id="MCIB01000001">
    <property type="protein sequence ID" value="RKD34468.1"/>
    <property type="molecule type" value="Genomic_DNA"/>
</dbReference>
<comment type="caution">
    <text evidence="1">The sequence shown here is derived from an EMBL/GenBank/DDBJ whole genome shotgun (WGS) entry which is preliminary data.</text>
</comment>
<name>A0A419TAH3_9FIRM</name>
<gene>
    <name evidence="1" type="ORF">BET03_01140</name>
</gene>
<dbReference type="Proteomes" id="UP000284177">
    <property type="component" value="Unassembled WGS sequence"/>
</dbReference>
<evidence type="ECO:0000313" key="1">
    <source>
        <dbReference type="EMBL" id="RKD34468.1"/>
    </source>
</evidence>
<organism evidence="1 2">
    <name type="scientific">Thermohalobacter berrensis</name>
    <dbReference type="NCBI Taxonomy" id="99594"/>
    <lineage>
        <taxon>Bacteria</taxon>
        <taxon>Bacillati</taxon>
        <taxon>Bacillota</taxon>
        <taxon>Tissierellia</taxon>
        <taxon>Tissierellales</taxon>
        <taxon>Thermohalobacteraceae</taxon>
        <taxon>Thermohalobacter</taxon>
    </lineage>
</organism>
<protein>
    <submittedName>
        <fullName evidence="1">Uncharacterized protein</fullName>
    </submittedName>
</protein>
<sequence>MENYDVLGLELEEGLKILKDKLDNFHINITETYVNKEVDNSQRRILRVKKENNTVNIVIGYF</sequence>
<dbReference type="RefSeq" id="WP_120166392.1">
    <property type="nucleotide sequence ID" value="NZ_MCIB01000001.1"/>
</dbReference>
<keyword evidence="2" id="KW-1185">Reference proteome</keyword>